<proteinExistence type="predicted"/>
<feature type="domain" description="ABC transporter" evidence="3">
    <location>
        <begin position="400"/>
        <end position="632"/>
    </location>
</feature>
<evidence type="ECO:0000259" key="3">
    <source>
        <dbReference type="PROSITE" id="PS50893"/>
    </source>
</evidence>
<dbReference type="AlphaFoldDB" id="A0AAX4P5Q4"/>
<sequence length="671" mass="74048">MGKKGKATKGLERKGDGSSVEKKRMLILDQNKCKPGSEGFIFLQRIASQCRLECILVQRQGQPGFPKQEVDEKGEPMPKMRIVISEEACAACLTRAKKCPGNCVKLVNLPADLKTGIIHRYGPNGFKLHGLPSPKAGYVLGLLGSNGIGKSTALKVLAGKLKPNLGNFEDPPSWQDIVTYHRGSDLQTYLTKLLEDDLKVVTKVQLDVDFVSKFAKGKVVGEILERCDDRGALKHLTKALTIDHLLEREVQQLSGGELQRFAICAVAAREADVYIFDEASSFLDIKQRIEATEVIRELAALKGENDRPKYVVVVEHDLAVLDYMADYVNCLYGEPGAYGVVTKIATNTVGINNYLAGYFPAENMRFRNEAITFAVKGGENGGDTATEDEGRKASNKKLGINYPDMSKTLGKGKGKSFTLNVEAGQFSGNDCVGLLGQNGSGKTTFMELLSGKFDPKGTDGSRPETHEGSFRNIGVAYKPQVYAPKLRKFRGTTQFLFEKYVNHACSDRLFRLMVLNPLSIPQLWELNVCDLSGGELQRVAIAMCLAQKANVYLLDEPSAGLDCEQRVITAKVIRRWVVNHLGKMAMIVEHDFVMASALSDKVVLYEGNPGVECTARTPVGLVGGFNRFLKQLNVTLRRDPENYRPRVNKRGSQQDEMQKGAGNYFVWDNED</sequence>
<dbReference type="Gene3D" id="3.40.50.300">
    <property type="entry name" value="P-loop containing nucleotide triphosphate hydrolases"/>
    <property type="match status" value="2"/>
</dbReference>
<dbReference type="GO" id="GO:0016887">
    <property type="term" value="F:ATP hydrolysis activity"/>
    <property type="evidence" value="ECO:0007669"/>
    <property type="project" value="InterPro"/>
</dbReference>
<protein>
    <submittedName>
        <fullName evidence="4">E family ABC transporter</fullName>
    </submittedName>
</protein>
<keyword evidence="5" id="KW-1185">Reference proteome</keyword>
<dbReference type="PRINTS" id="PR01868">
    <property type="entry name" value="ABCEFAMILY"/>
</dbReference>
<accession>A0AAX4P5Q4</accession>
<dbReference type="InterPro" id="IPR017871">
    <property type="entry name" value="ABC_transporter-like_CS"/>
</dbReference>
<dbReference type="PROSITE" id="PS00211">
    <property type="entry name" value="ABC_TRANSPORTER_1"/>
    <property type="match status" value="2"/>
</dbReference>
<dbReference type="EMBL" id="CP151503">
    <property type="protein sequence ID" value="WZN61141.1"/>
    <property type="molecule type" value="Genomic_DNA"/>
</dbReference>
<organism evidence="4 5">
    <name type="scientific">Chloropicon roscoffensis</name>
    <dbReference type="NCBI Taxonomy" id="1461544"/>
    <lineage>
        <taxon>Eukaryota</taxon>
        <taxon>Viridiplantae</taxon>
        <taxon>Chlorophyta</taxon>
        <taxon>Chloropicophyceae</taxon>
        <taxon>Chloropicales</taxon>
        <taxon>Chloropicaceae</taxon>
        <taxon>Chloropicon</taxon>
    </lineage>
</organism>
<dbReference type="PANTHER" id="PTHR19248">
    <property type="entry name" value="ATP-BINDING TRANSPORT PROTEIN-RELATED"/>
    <property type="match status" value="1"/>
</dbReference>
<keyword evidence="1" id="KW-0547">Nucleotide-binding</keyword>
<evidence type="ECO:0000256" key="1">
    <source>
        <dbReference type="ARBA" id="ARBA00022741"/>
    </source>
</evidence>
<keyword evidence="2" id="KW-0067">ATP-binding</keyword>
<dbReference type="NCBIfam" id="NF009945">
    <property type="entry name" value="PRK13409.1"/>
    <property type="match status" value="1"/>
</dbReference>
<dbReference type="Proteomes" id="UP001472866">
    <property type="component" value="Chromosome 03"/>
</dbReference>
<dbReference type="InterPro" id="IPR027417">
    <property type="entry name" value="P-loop_NTPase"/>
</dbReference>
<dbReference type="SUPFAM" id="SSF52540">
    <property type="entry name" value="P-loop containing nucleoside triphosphate hydrolases"/>
    <property type="match status" value="2"/>
</dbReference>
<dbReference type="GO" id="GO:0005524">
    <property type="term" value="F:ATP binding"/>
    <property type="evidence" value="ECO:0007669"/>
    <property type="project" value="UniProtKB-KW"/>
</dbReference>
<dbReference type="Pfam" id="PF00005">
    <property type="entry name" value="ABC_tran"/>
    <property type="match status" value="2"/>
</dbReference>
<evidence type="ECO:0000256" key="2">
    <source>
        <dbReference type="ARBA" id="ARBA00022840"/>
    </source>
</evidence>
<dbReference type="InterPro" id="IPR013283">
    <property type="entry name" value="RLI1"/>
</dbReference>
<dbReference type="PROSITE" id="PS50893">
    <property type="entry name" value="ABC_TRANSPORTER_2"/>
    <property type="match status" value="2"/>
</dbReference>
<dbReference type="InterPro" id="IPR003593">
    <property type="entry name" value="AAA+_ATPase"/>
</dbReference>
<dbReference type="SMART" id="SM00382">
    <property type="entry name" value="AAA"/>
    <property type="match status" value="2"/>
</dbReference>
<evidence type="ECO:0000313" key="5">
    <source>
        <dbReference type="Proteomes" id="UP001472866"/>
    </source>
</evidence>
<reference evidence="4 5" key="1">
    <citation type="submission" date="2024-03" db="EMBL/GenBank/DDBJ databases">
        <title>Complete genome sequence of the green alga Chloropicon roscoffensis RCC1871.</title>
        <authorList>
            <person name="Lemieux C."/>
            <person name="Pombert J.-F."/>
            <person name="Otis C."/>
            <person name="Turmel M."/>
        </authorList>
    </citation>
    <scope>NUCLEOTIDE SEQUENCE [LARGE SCALE GENOMIC DNA]</scope>
    <source>
        <strain evidence="4 5">RCC1871</strain>
    </source>
</reference>
<evidence type="ECO:0000313" key="4">
    <source>
        <dbReference type="EMBL" id="WZN61141.1"/>
    </source>
</evidence>
<gene>
    <name evidence="4" type="ORF">HKI87_03g26750</name>
</gene>
<dbReference type="InterPro" id="IPR003439">
    <property type="entry name" value="ABC_transporter-like_ATP-bd"/>
</dbReference>
<feature type="domain" description="ABC transporter" evidence="3">
    <location>
        <begin position="104"/>
        <end position="358"/>
    </location>
</feature>
<name>A0AAX4P5Q4_9CHLO</name>